<evidence type="ECO:0000313" key="2">
    <source>
        <dbReference type="Proteomes" id="UP000055024"/>
    </source>
</evidence>
<accession>A0A0V1GXZ1</accession>
<gene>
    <name evidence="1" type="ORF">T11_14062</name>
</gene>
<proteinExistence type="predicted"/>
<dbReference type="OrthoDB" id="10535571at2759"/>
<protein>
    <submittedName>
        <fullName evidence="1">Uncharacterized protein</fullName>
    </submittedName>
</protein>
<reference evidence="1 2" key="1">
    <citation type="submission" date="2015-01" db="EMBL/GenBank/DDBJ databases">
        <title>Evolution of Trichinella species and genotypes.</title>
        <authorList>
            <person name="Korhonen P.K."/>
            <person name="Edoardo P."/>
            <person name="Giuseppe L.R."/>
            <person name="Gasser R.B."/>
        </authorList>
    </citation>
    <scope>NUCLEOTIDE SEQUENCE [LARGE SCALE GENOMIC DNA]</scope>
    <source>
        <strain evidence="1">ISS1029</strain>
    </source>
</reference>
<dbReference type="EMBL" id="JYDP01000205">
    <property type="protein sequence ID" value="KRZ03085.1"/>
    <property type="molecule type" value="Genomic_DNA"/>
</dbReference>
<dbReference type="Proteomes" id="UP000055024">
    <property type="component" value="Unassembled WGS sequence"/>
</dbReference>
<comment type="caution">
    <text evidence="1">The sequence shown here is derived from an EMBL/GenBank/DDBJ whole genome shotgun (WGS) entry which is preliminary data.</text>
</comment>
<dbReference type="AlphaFoldDB" id="A0A0V1GXZ1"/>
<sequence>MKHNFECTENGLRTLICPEYWYLSMVLEEKLNNVEMGTLMGFQMIRITFYANLNREQFSEFIFAF</sequence>
<evidence type="ECO:0000313" key="1">
    <source>
        <dbReference type="EMBL" id="KRZ03085.1"/>
    </source>
</evidence>
<organism evidence="1 2">
    <name type="scientific">Trichinella zimbabwensis</name>
    <dbReference type="NCBI Taxonomy" id="268475"/>
    <lineage>
        <taxon>Eukaryota</taxon>
        <taxon>Metazoa</taxon>
        <taxon>Ecdysozoa</taxon>
        <taxon>Nematoda</taxon>
        <taxon>Enoplea</taxon>
        <taxon>Dorylaimia</taxon>
        <taxon>Trichinellida</taxon>
        <taxon>Trichinellidae</taxon>
        <taxon>Trichinella</taxon>
    </lineage>
</organism>
<keyword evidence="2" id="KW-1185">Reference proteome</keyword>
<name>A0A0V1GXZ1_9BILA</name>